<sequence>MQHKDKQKVIGEELTDERIKGLLELRNEQGAVDDFHLLTRAYRALRAGDFERFIQFYCAEGHDINARDARGQSFLSVLDSHDQAVPYREILLNAGARADA</sequence>
<accession>A0A3P3VQ38</accession>
<comment type="caution">
    <text evidence="1">The sequence shown here is derived from an EMBL/GenBank/DDBJ whole genome shotgun (WGS) entry which is preliminary data.</text>
</comment>
<keyword evidence="2" id="KW-1185">Reference proteome</keyword>
<reference evidence="1 2" key="2">
    <citation type="submission" date="2018-12" db="EMBL/GenBank/DDBJ databases">
        <title>Simiduia agarivorans gen. nov., sp. nov., a marine, agarolytic bacterium isolated from shallow coastal water from Keelung, Taiwan.</title>
        <authorList>
            <person name="Shieh W.Y."/>
        </authorList>
    </citation>
    <scope>NUCLEOTIDE SEQUENCE [LARGE SCALE GENOMIC DNA]</scope>
    <source>
        <strain evidence="1 2">GTF-13</strain>
    </source>
</reference>
<organism evidence="1 2">
    <name type="scientific">Aestuariirhabdus litorea</name>
    <dbReference type="NCBI Taxonomy" id="2528527"/>
    <lineage>
        <taxon>Bacteria</taxon>
        <taxon>Pseudomonadati</taxon>
        <taxon>Pseudomonadota</taxon>
        <taxon>Gammaproteobacteria</taxon>
        <taxon>Oceanospirillales</taxon>
        <taxon>Aestuariirhabdaceae</taxon>
        <taxon>Aestuariirhabdus</taxon>
    </lineage>
</organism>
<dbReference type="RefSeq" id="WP_125013914.1">
    <property type="nucleotide sequence ID" value="NZ_QWEZ01000001.1"/>
</dbReference>
<dbReference type="InterPro" id="IPR047742">
    <property type="entry name" value="PA4642-like"/>
</dbReference>
<evidence type="ECO:0000313" key="1">
    <source>
        <dbReference type="EMBL" id="RRJ83699.1"/>
    </source>
</evidence>
<evidence type="ECO:0000313" key="2">
    <source>
        <dbReference type="Proteomes" id="UP000280792"/>
    </source>
</evidence>
<protein>
    <submittedName>
        <fullName evidence="1">Uncharacterized protein</fullName>
    </submittedName>
</protein>
<dbReference type="EMBL" id="QWEZ01000001">
    <property type="protein sequence ID" value="RRJ83699.1"/>
    <property type="molecule type" value="Genomic_DNA"/>
</dbReference>
<dbReference type="Proteomes" id="UP000280792">
    <property type="component" value="Unassembled WGS sequence"/>
</dbReference>
<dbReference type="AlphaFoldDB" id="A0A3P3VQ38"/>
<gene>
    <name evidence="1" type="ORF">D0544_00835</name>
</gene>
<dbReference type="NCBIfam" id="NF038106">
    <property type="entry name" value="gamma_NF038106"/>
    <property type="match status" value="1"/>
</dbReference>
<proteinExistence type="predicted"/>
<name>A0A3P3VQ38_9GAMM</name>
<reference evidence="1 2" key="1">
    <citation type="submission" date="2018-08" db="EMBL/GenBank/DDBJ databases">
        <authorList>
            <person name="Khan S.A."/>
        </authorList>
    </citation>
    <scope>NUCLEOTIDE SEQUENCE [LARGE SCALE GENOMIC DNA]</scope>
    <source>
        <strain evidence="1 2">GTF-13</strain>
    </source>
</reference>